<evidence type="ECO:0000256" key="1">
    <source>
        <dbReference type="SAM" id="Phobius"/>
    </source>
</evidence>
<name>A0A645BDK4_9ZZZZ</name>
<organism evidence="2">
    <name type="scientific">bioreactor metagenome</name>
    <dbReference type="NCBI Taxonomy" id="1076179"/>
    <lineage>
        <taxon>unclassified sequences</taxon>
        <taxon>metagenomes</taxon>
        <taxon>ecological metagenomes</taxon>
    </lineage>
</organism>
<feature type="transmembrane region" description="Helical" evidence="1">
    <location>
        <begin position="6"/>
        <end position="26"/>
    </location>
</feature>
<feature type="transmembrane region" description="Helical" evidence="1">
    <location>
        <begin position="76"/>
        <end position="97"/>
    </location>
</feature>
<keyword evidence="1" id="KW-1133">Transmembrane helix</keyword>
<dbReference type="EMBL" id="VSSQ01017455">
    <property type="protein sequence ID" value="MPM59784.1"/>
    <property type="molecule type" value="Genomic_DNA"/>
</dbReference>
<proteinExistence type="predicted"/>
<protein>
    <recommendedName>
        <fullName evidence="3">YggT family protein</fullName>
    </recommendedName>
</protein>
<reference evidence="2" key="1">
    <citation type="submission" date="2019-08" db="EMBL/GenBank/DDBJ databases">
        <authorList>
            <person name="Kucharzyk K."/>
            <person name="Murdoch R.W."/>
            <person name="Higgins S."/>
            <person name="Loffler F."/>
        </authorList>
    </citation>
    <scope>NUCLEOTIDE SEQUENCE</scope>
</reference>
<dbReference type="AlphaFoldDB" id="A0A645BDK4"/>
<dbReference type="PANTHER" id="PTHR33219">
    <property type="entry name" value="YLMG HOMOLOG PROTEIN 2, CHLOROPLASTIC"/>
    <property type="match status" value="1"/>
</dbReference>
<gene>
    <name evidence="2" type="ORF">SDC9_106630</name>
</gene>
<accession>A0A645BDK4</accession>
<dbReference type="GO" id="GO:0016020">
    <property type="term" value="C:membrane"/>
    <property type="evidence" value="ECO:0007669"/>
    <property type="project" value="InterPro"/>
</dbReference>
<keyword evidence="1" id="KW-0812">Transmembrane</keyword>
<sequence>MLIQIVSLLLNIACGLITGACLLRLYMQMQRVPFSNPVGQLVFALSDWLVVPLRRIVPAGSRVDLSCLLGAYLAQLVQYVVLALFAGVGSAIVSAVLMAMFGVIHVAVTGMMGLIIVSAILSWVQAHTPVSGVLARLTEPVLRPIRRYVPLLGGIDFSPLIALVVLQVLMIVLSHVQASLLQLAFI</sequence>
<comment type="caution">
    <text evidence="2">The sequence shown here is derived from an EMBL/GenBank/DDBJ whole genome shotgun (WGS) entry which is preliminary data.</text>
</comment>
<dbReference type="InterPro" id="IPR003425">
    <property type="entry name" value="CCB3/YggT"/>
</dbReference>
<keyword evidence="1" id="KW-0472">Membrane</keyword>
<evidence type="ECO:0008006" key="3">
    <source>
        <dbReference type="Google" id="ProtNLM"/>
    </source>
</evidence>
<dbReference type="PANTHER" id="PTHR33219:SF14">
    <property type="entry name" value="PROTEIN COFACTOR ASSEMBLY OF COMPLEX C SUBUNIT B CCB3, CHLOROPLASTIC-RELATED"/>
    <property type="match status" value="1"/>
</dbReference>
<evidence type="ECO:0000313" key="2">
    <source>
        <dbReference type="EMBL" id="MPM59784.1"/>
    </source>
</evidence>
<dbReference type="Pfam" id="PF02325">
    <property type="entry name" value="CCB3_YggT"/>
    <property type="match status" value="2"/>
</dbReference>
<feature type="transmembrane region" description="Helical" evidence="1">
    <location>
        <begin position="104"/>
        <end position="124"/>
    </location>
</feature>
<feature type="transmembrane region" description="Helical" evidence="1">
    <location>
        <begin position="160"/>
        <end position="185"/>
    </location>
</feature>